<name>A0A1V9ZTV9_ACHHY</name>
<dbReference type="Gene3D" id="1.10.238.10">
    <property type="entry name" value="EF-hand"/>
    <property type="match status" value="1"/>
</dbReference>
<proteinExistence type="predicted"/>
<dbReference type="AlphaFoldDB" id="A0A1V9ZTV9"/>
<feature type="domain" description="EF-hand" evidence="1">
    <location>
        <begin position="84"/>
        <end position="119"/>
    </location>
</feature>
<comment type="caution">
    <text evidence="2">The sequence shown here is derived from an EMBL/GenBank/DDBJ whole genome shotgun (WGS) entry which is preliminary data.</text>
</comment>
<protein>
    <recommendedName>
        <fullName evidence="1">EF-hand domain-containing protein</fullName>
    </recommendedName>
</protein>
<accession>A0A1V9ZTV9</accession>
<evidence type="ECO:0000313" key="2">
    <source>
        <dbReference type="EMBL" id="OQS01443.1"/>
    </source>
</evidence>
<dbReference type="Proteomes" id="UP000243579">
    <property type="component" value="Unassembled WGS sequence"/>
</dbReference>
<sequence length="163" mass="18486">MKDEQEYWKIFMEIKDSLRTEKHLAAARKDHPFDGPRALSFVAPRGTAATRMEASWKLYDSLSETVKTTAYEAAAAISILQDITHYQRLAEVFREVGFNHDGIVTKDEILASAAKFHIGLSETEAEMLLTFMDRNHDGKTTRQEVDIIVQKCDRKAPTGIRPS</sequence>
<dbReference type="GO" id="GO:0005509">
    <property type="term" value="F:calcium ion binding"/>
    <property type="evidence" value="ECO:0007669"/>
    <property type="project" value="InterPro"/>
</dbReference>
<reference evidence="2 3" key="1">
    <citation type="journal article" date="2014" name="Genome Biol. Evol.">
        <title>The secreted proteins of Achlya hypogyna and Thraustotheca clavata identify the ancestral oomycete secretome and reveal gene acquisitions by horizontal gene transfer.</title>
        <authorList>
            <person name="Misner I."/>
            <person name="Blouin N."/>
            <person name="Leonard G."/>
            <person name="Richards T.A."/>
            <person name="Lane C.E."/>
        </authorList>
    </citation>
    <scope>NUCLEOTIDE SEQUENCE [LARGE SCALE GENOMIC DNA]</scope>
    <source>
        <strain evidence="2 3">ATCC 48635</strain>
    </source>
</reference>
<evidence type="ECO:0000313" key="3">
    <source>
        <dbReference type="Proteomes" id="UP000243579"/>
    </source>
</evidence>
<gene>
    <name evidence="2" type="ORF">ACHHYP_20030</name>
</gene>
<dbReference type="SUPFAM" id="SSF47473">
    <property type="entry name" value="EF-hand"/>
    <property type="match status" value="1"/>
</dbReference>
<dbReference type="InterPro" id="IPR011992">
    <property type="entry name" value="EF-hand-dom_pair"/>
</dbReference>
<dbReference type="PROSITE" id="PS50222">
    <property type="entry name" value="EF_HAND_2"/>
    <property type="match status" value="1"/>
</dbReference>
<evidence type="ECO:0000259" key="1">
    <source>
        <dbReference type="PROSITE" id="PS50222"/>
    </source>
</evidence>
<dbReference type="InterPro" id="IPR002048">
    <property type="entry name" value="EF_hand_dom"/>
</dbReference>
<organism evidence="2 3">
    <name type="scientific">Achlya hypogyna</name>
    <name type="common">Oomycete</name>
    <name type="synonym">Protoachlya hypogyna</name>
    <dbReference type="NCBI Taxonomy" id="1202772"/>
    <lineage>
        <taxon>Eukaryota</taxon>
        <taxon>Sar</taxon>
        <taxon>Stramenopiles</taxon>
        <taxon>Oomycota</taxon>
        <taxon>Saprolegniomycetes</taxon>
        <taxon>Saprolegniales</taxon>
        <taxon>Achlyaceae</taxon>
        <taxon>Achlya</taxon>
    </lineage>
</organism>
<keyword evidence="3" id="KW-1185">Reference proteome</keyword>
<dbReference type="EMBL" id="JNBR01000007">
    <property type="protein sequence ID" value="OQS01443.1"/>
    <property type="molecule type" value="Genomic_DNA"/>
</dbReference>
<dbReference type="OrthoDB" id="26525at2759"/>